<comment type="caution">
    <text evidence="1">The sequence shown here is derived from an EMBL/GenBank/DDBJ whole genome shotgun (WGS) entry which is preliminary data.</text>
</comment>
<accession>A0ACC1LB56</accession>
<proteinExistence type="predicted"/>
<reference evidence="1" key="1">
    <citation type="submission" date="2022-07" db="EMBL/GenBank/DDBJ databases">
        <title>Phylogenomic reconstructions and comparative analyses of Kickxellomycotina fungi.</title>
        <authorList>
            <person name="Reynolds N.K."/>
            <person name="Stajich J.E."/>
            <person name="Barry K."/>
            <person name="Grigoriev I.V."/>
            <person name="Crous P."/>
            <person name="Smith M.E."/>
        </authorList>
    </citation>
    <scope>NUCLEOTIDE SEQUENCE</scope>
    <source>
        <strain evidence="1">CBS 102833</strain>
    </source>
</reference>
<sequence length="181" mass="19229">MDPLTVAIYKRLTGDKELCPVLVDVKDTSGGCGQMFTVTIVSEAFRDMRPLQRHRKVNEILVNEIKELHAIILLLFSVSQYQAKNPKWVLPANATRGNDSATTSKGGGDQSTAAVDKVSPPPLSDNAQAKNPKCASPANATRGDGSAIAPSKDGGDQSMTAVDKVSPPPVSDKSQAVKIQM</sequence>
<gene>
    <name evidence="1" type="ORF">H4S07_004322</name>
</gene>
<protein>
    <submittedName>
        <fullName evidence="1">Uncharacterized protein</fullName>
    </submittedName>
</protein>
<dbReference type="EMBL" id="JANBUP010001704">
    <property type="protein sequence ID" value="KAJ2804040.1"/>
    <property type="molecule type" value="Genomic_DNA"/>
</dbReference>
<name>A0ACC1LB56_9FUNG</name>
<evidence type="ECO:0000313" key="2">
    <source>
        <dbReference type="Proteomes" id="UP001140096"/>
    </source>
</evidence>
<organism evidence="1 2">
    <name type="scientific">Coemansia furcata</name>
    <dbReference type="NCBI Taxonomy" id="417177"/>
    <lineage>
        <taxon>Eukaryota</taxon>
        <taxon>Fungi</taxon>
        <taxon>Fungi incertae sedis</taxon>
        <taxon>Zoopagomycota</taxon>
        <taxon>Kickxellomycotina</taxon>
        <taxon>Kickxellomycetes</taxon>
        <taxon>Kickxellales</taxon>
        <taxon>Kickxellaceae</taxon>
        <taxon>Coemansia</taxon>
    </lineage>
</organism>
<evidence type="ECO:0000313" key="1">
    <source>
        <dbReference type="EMBL" id="KAJ2804040.1"/>
    </source>
</evidence>
<dbReference type="Proteomes" id="UP001140096">
    <property type="component" value="Unassembled WGS sequence"/>
</dbReference>
<keyword evidence="2" id="KW-1185">Reference proteome</keyword>